<organism evidence="2 3">
    <name type="scientific">Stylonychia lemnae</name>
    <name type="common">Ciliate</name>
    <dbReference type="NCBI Taxonomy" id="5949"/>
    <lineage>
        <taxon>Eukaryota</taxon>
        <taxon>Sar</taxon>
        <taxon>Alveolata</taxon>
        <taxon>Ciliophora</taxon>
        <taxon>Intramacronucleata</taxon>
        <taxon>Spirotrichea</taxon>
        <taxon>Stichotrichia</taxon>
        <taxon>Sporadotrichida</taxon>
        <taxon>Oxytrichidae</taxon>
        <taxon>Stylonychinae</taxon>
        <taxon>Stylonychia</taxon>
    </lineage>
</organism>
<evidence type="ECO:0000259" key="1">
    <source>
        <dbReference type="Pfam" id="PF02230"/>
    </source>
</evidence>
<dbReference type="Pfam" id="PF02230">
    <property type="entry name" value="Abhydrolase_2"/>
    <property type="match status" value="1"/>
</dbReference>
<dbReference type="GO" id="GO:0016787">
    <property type="term" value="F:hydrolase activity"/>
    <property type="evidence" value="ECO:0007669"/>
    <property type="project" value="InterPro"/>
</dbReference>
<name>A0A078ACK7_STYLE</name>
<dbReference type="InParanoid" id="A0A078ACK7"/>
<dbReference type="SUPFAM" id="SSF53474">
    <property type="entry name" value="alpha/beta-Hydrolases"/>
    <property type="match status" value="1"/>
</dbReference>
<dbReference type="AlphaFoldDB" id="A0A078ACK7"/>
<dbReference type="EMBL" id="CCKQ01007894">
    <property type="protein sequence ID" value="CDW79322.1"/>
    <property type="molecule type" value="Genomic_DNA"/>
</dbReference>
<gene>
    <name evidence="2" type="primary">Contig5850.g6273</name>
    <name evidence="2" type="ORF">STYLEM_8309</name>
</gene>
<evidence type="ECO:0000313" key="3">
    <source>
        <dbReference type="Proteomes" id="UP000039865"/>
    </source>
</evidence>
<sequence>MHAWYDFSMETFLMNHDHARASAAVINKHIADEIKILNNDYTKLILGGFSGGGITNFYVLFEQIQKRVGLMLGMACFPPDKFVDRIEQLSQSNDYQLILDQLRKVPIHLWYGEKDPFFVGKPTKTFFDRIIKACDFKDNFHTIEQKGVPHKISQEGLNHFYDLMLAFVESDQALPKL</sequence>
<reference evidence="2 3" key="1">
    <citation type="submission" date="2014-06" db="EMBL/GenBank/DDBJ databases">
        <authorList>
            <person name="Swart Estienne"/>
        </authorList>
    </citation>
    <scope>NUCLEOTIDE SEQUENCE [LARGE SCALE GENOMIC DNA]</scope>
    <source>
        <strain evidence="2 3">130c</strain>
    </source>
</reference>
<dbReference type="Gene3D" id="3.40.50.1820">
    <property type="entry name" value="alpha/beta hydrolase"/>
    <property type="match status" value="1"/>
</dbReference>
<dbReference type="OrthoDB" id="2418081at2759"/>
<feature type="domain" description="Phospholipase/carboxylesterase/thioesterase" evidence="1">
    <location>
        <begin position="1"/>
        <end position="160"/>
    </location>
</feature>
<dbReference type="Proteomes" id="UP000039865">
    <property type="component" value="Unassembled WGS sequence"/>
</dbReference>
<dbReference type="InterPro" id="IPR029058">
    <property type="entry name" value="AB_hydrolase_fold"/>
</dbReference>
<protein>
    <submittedName>
        <fullName evidence="2">Phospholipase carboxylesterase family protein</fullName>
    </submittedName>
</protein>
<dbReference type="InterPro" id="IPR003140">
    <property type="entry name" value="PLipase/COase/thioEstase"/>
</dbReference>
<proteinExistence type="predicted"/>
<accession>A0A078ACK7</accession>
<evidence type="ECO:0000313" key="2">
    <source>
        <dbReference type="EMBL" id="CDW79322.1"/>
    </source>
</evidence>
<keyword evidence="3" id="KW-1185">Reference proteome</keyword>